<feature type="signal peptide" evidence="1">
    <location>
        <begin position="1"/>
        <end position="30"/>
    </location>
</feature>
<accession>A0A2U2D151</accession>
<name>A0A2U2D151_9PSED</name>
<dbReference type="AlphaFoldDB" id="A0A2U2D151"/>
<dbReference type="OrthoDB" id="7031248at2"/>
<dbReference type="Proteomes" id="UP000245056">
    <property type="component" value="Unassembled WGS sequence"/>
</dbReference>
<protein>
    <recommendedName>
        <fullName evidence="4">DUF3757 domain-containing protein</fullName>
    </recommendedName>
</protein>
<keyword evidence="1" id="KW-0732">Signal</keyword>
<organism evidence="2 3">
    <name type="scientific">Pseudomonas prosekii</name>
    <dbReference type="NCBI Taxonomy" id="1148509"/>
    <lineage>
        <taxon>Bacteria</taxon>
        <taxon>Pseudomonadati</taxon>
        <taxon>Pseudomonadota</taxon>
        <taxon>Gammaproteobacteria</taxon>
        <taxon>Pseudomonadales</taxon>
        <taxon>Pseudomonadaceae</taxon>
        <taxon>Pseudomonas</taxon>
    </lineage>
</organism>
<sequence length="166" mass="18356">MSDRRAVVFRLIFVRLVCLSLLLLSISATAQSQYFRTSVWPDSEESCPLPQDIHNNAGIFTAPASTDGVEWIGAVVDGQNDRVKDFHKGLFVLTKDEYNGLGILSSCMYELSGGQFLAMRLDLGKNYQQGMWIELASQWSKSADGALPTMLECNSKEAAGCAFYLE</sequence>
<dbReference type="EMBL" id="QFAW01000054">
    <property type="protein sequence ID" value="PWE39544.1"/>
    <property type="molecule type" value="Genomic_DNA"/>
</dbReference>
<evidence type="ECO:0000313" key="3">
    <source>
        <dbReference type="Proteomes" id="UP000245056"/>
    </source>
</evidence>
<evidence type="ECO:0008006" key="4">
    <source>
        <dbReference type="Google" id="ProtNLM"/>
    </source>
</evidence>
<comment type="caution">
    <text evidence="2">The sequence shown here is derived from an EMBL/GenBank/DDBJ whole genome shotgun (WGS) entry which is preliminary data.</text>
</comment>
<gene>
    <name evidence="2" type="ORF">C9I49_25710</name>
</gene>
<evidence type="ECO:0000256" key="1">
    <source>
        <dbReference type="SAM" id="SignalP"/>
    </source>
</evidence>
<dbReference type="Pfam" id="PF12582">
    <property type="entry name" value="DUF3757"/>
    <property type="match status" value="1"/>
</dbReference>
<feature type="chain" id="PRO_5015655778" description="DUF3757 domain-containing protein" evidence="1">
    <location>
        <begin position="31"/>
        <end position="166"/>
    </location>
</feature>
<dbReference type="InterPro" id="IPR022231">
    <property type="entry name" value="DUF3757"/>
</dbReference>
<proteinExistence type="predicted"/>
<evidence type="ECO:0000313" key="2">
    <source>
        <dbReference type="EMBL" id="PWE39544.1"/>
    </source>
</evidence>
<reference evidence="2 3" key="1">
    <citation type="submission" date="2018-05" db="EMBL/GenBank/DDBJ databases">
        <title>Genome sequences of two Antarctic strains of Pseudomonas prosekii: insights into adaptation to extreme conditions.</title>
        <authorList>
            <person name="Snopkova K."/>
            <person name="Dufkova K."/>
            <person name="Cejkova D."/>
            <person name="Sedlacek I."/>
            <person name="Smajs D."/>
        </authorList>
    </citation>
    <scope>NUCLEOTIDE SEQUENCE [LARGE SCALE GENOMIC DNA]</scope>
    <source>
        <strain evidence="2 3">P2673</strain>
    </source>
</reference>